<feature type="region of interest" description="Disordered" evidence="1">
    <location>
        <begin position="235"/>
        <end position="265"/>
    </location>
</feature>
<dbReference type="Proteomes" id="UP001497392">
    <property type="component" value="Unassembled WGS sequence"/>
</dbReference>
<dbReference type="PANTHER" id="PTHR36025">
    <property type="entry name" value="DIHYDROOROTATE DEHYDROGENASE (DUF3598)"/>
    <property type="match status" value="1"/>
</dbReference>
<comment type="caution">
    <text evidence="2">The sequence shown here is derived from an EMBL/GenBank/DDBJ whole genome shotgun (WGS) entry which is preliminary data.</text>
</comment>
<organism evidence="2 3">
    <name type="scientific">Coccomyxa viridis</name>
    <dbReference type="NCBI Taxonomy" id="1274662"/>
    <lineage>
        <taxon>Eukaryota</taxon>
        <taxon>Viridiplantae</taxon>
        <taxon>Chlorophyta</taxon>
        <taxon>core chlorophytes</taxon>
        <taxon>Trebouxiophyceae</taxon>
        <taxon>Trebouxiophyceae incertae sedis</taxon>
        <taxon>Coccomyxaceae</taxon>
        <taxon>Coccomyxa</taxon>
    </lineage>
</organism>
<accession>A0ABP1FLV7</accession>
<proteinExistence type="predicted"/>
<evidence type="ECO:0000313" key="3">
    <source>
        <dbReference type="Proteomes" id="UP001497392"/>
    </source>
</evidence>
<evidence type="ECO:0000256" key="1">
    <source>
        <dbReference type="SAM" id="MobiDB-lite"/>
    </source>
</evidence>
<name>A0ABP1FLV7_9CHLO</name>
<protein>
    <submittedName>
        <fullName evidence="2">G818 protein</fullName>
    </submittedName>
</protein>
<sequence length="486" mass="52607">MTAAPFSTYSTCQSSGCGAPYTAVNGRLVLQPPPLGQWSRRRRAVYAQAQGRKSQGRKKAVDQGPASITAPLKVQVQEQLTPVEKLSMAPFWSTFCGTSNGAWQGVQAAFSPVTGNPEPVTIGKDGEPALDVRTITFETRVVEDDEDKVLRRTMHATSASALQAQAASATAKDQSKGEANPDVAWDVEHIASDEHGLVIFDGGAYSRGPAAIFDDDENSDSGQDEALEADKERLERQLSLEPSTSEGASSEADEEESLASQPDVGGDAVLKSQRTWLVEQCLAWGGEQRLRLRLTLAFLPGEEELEVEVLRIAMLRENWQCLAEDESPSCVADPSEILPELSAAPRPGPAQMAGPWKVFDVTAVPVPDEAAIGDDPKTLLMYFSNETQQDWRPGKREPDEAGGAFWLPGNVLLELHMIPPTSRGSDGDAEEGMELQAQGRGLCISFSWLINDKTLIGLQREYDADGNLLEVRSRTAILGNWAGGRM</sequence>
<feature type="compositionally biased region" description="Low complexity" evidence="1">
    <location>
        <begin position="161"/>
        <end position="171"/>
    </location>
</feature>
<keyword evidence="3" id="KW-1185">Reference proteome</keyword>
<dbReference type="PANTHER" id="PTHR36025:SF1">
    <property type="entry name" value="DIHYDROOROTATE DEHYDROGENASE (DUF3598)"/>
    <property type="match status" value="1"/>
</dbReference>
<gene>
    <name evidence="2" type="primary">g818</name>
    <name evidence="2" type="ORF">VP750_LOCUS717</name>
</gene>
<evidence type="ECO:0000313" key="2">
    <source>
        <dbReference type="EMBL" id="CAL5219058.1"/>
    </source>
</evidence>
<reference evidence="2 3" key="1">
    <citation type="submission" date="2024-06" db="EMBL/GenBank/DDBJ databases">
        <authorList>
            <person name="Kraege A."/>
            <person name="Thomma B."/>
        </authorList>
    </citation>
    <scope>NUCLEOTIDE SEQUENCE [LARGE SCALE GENOMIC DNA]</scope>
</reference>
<dbReference type="EMBL" id="CAXHTA020000002">
    <property type="protein sequence ID" value="CAL5219058.1"/>
    <property type="molecule type" value="Genomic_DNA"/>
</dbReference>
<feature type="region of interest" description="Disordered" evidence="1">
    <location>
        <begin position="161"/>
        <end position="180"/>
    </location>
</feature>